<dbReference type="Proteomes" id="UP000008493">
    <property type="component" value="Unassembled WGS sequence"/>
</dbReference>
<dbReference type="SUPFAM" id="SSF52047">
    <property type="entry name" value="RNI-like"/>
    <property type="match status" value="1"/>
</dbReference>
<dbReference type="RefSeq" id="XP_007331750.1">
    <property type="nucleotide sequence ID" value="XM_007331688.1"/>
</dbReference>
<sequence length="465" mass="53573">MPVQDIPDEVVGIILRWHASSFPLQNWLDFKTMYKARNELSLICQRWHFIVNSSPQLWSYMQVNIDQQSPSILLLRSWVRRAARIPMNILVSGERYPSDQTQPYIIQALTTILLLRPVWGQLILNIGVPLDIYMPNIPFDQSNLIEEIKLVIDPYNAVGIGVLVDNVLRDPFLRRLTLSLSPLNKLYNSRYWMAFTRLTELTIVTVDMSALQLLLLLHACAAATRFDITAEAVTENAAELQNEQLVTNPHLRILNIDCNGLGYEIFNYLNFPNLEVLHHGEYFSAFPEEQRLFKPFEDWFKRLNHSLRILRLRNINMNLQHVDLFQSPELERIPIVEFQVINRNGEESPCFEDRMVGGIHVMNIPHLNDSDLMTIGWIVPGAYAQTDDSDFLAWGPEIYLLAVFGRMMWVAAAELGQLNRAASTWGIEVIFNAFKNVTEGRVDMEIRKAQEAAATRSQRNMWGPP</sequence>
<keyword evidence="2" id="KW-1185">Reference proteome</keyword>
<dbReference type="KEGG" id="abp:AGABI1DRAFT130164"/>
<dbReference type="AlphaFoldDB" id="K5X2S3"/>
<gene>
    <name evidence="1" type="ORF">AGABI1DRAFT_130164</name>
</gene>
<dbReference type="InParanoid" id="K5X2S3"/>
<dbReference type="HOGENOM" id="CLU_587878_0_0_1"/>
<organism evidence="1 2">
    <name type="scientific">Agaricus bisporus var. burnettii (strain JB137-S8 / ATCC MYA-4627 / FGSC 10392)</name>
    <name type="common">White button mushroom</name>
    <dbReference type="NCBI Taxonomy" id="597362"/>
    <lineage>
        <taxon>Eukaryota</taxon>
        <taxon>Fungi</taxon>
        <taxon>Dikarya</taxon>
        <taxon>Basidiomycota</taxon>
        <taxon>Agaricomycotina</taxon>
        <taxon>Agaricomycetes</taxon>
        <taxon>Agaricomycetidae</taxon>
        <taxon>Agaricales</taxon>
        <taxon>Agaricineae</taxon>
        <taxon>Agaricaceae</taxon>
        <taxon>Agaricus</taxon>
    </lineage>
</organism>
<dbReference type="OMA" id="ILRWHAS"/>
<evidence type="ECO:0000313" key="1">
    <source>
        <dbReference type="EMBL" id="EKM77463.1"/>
    </source>
</evidence>
<dbReference type="EMBL" id="JH971395">
    <property type="protein sequence ID" value="EKM77463.1"/>
    <property type="molecule type" value="Genomic_DNA"/>
</dbReference>
<dbReference type="OrthoDB" id="2970657at2759"/>
<accession>K5X2S3</accession>
<dbReference type="GeneID" id="18827164"/>
<reference evidence="2" key="1">
    <citation type="journal article" date="2012" name="Proc. Natl. Acad. Sci. U.S.A.">
        <title>Genome sequence of the button mushroom Agaricus bisporus reveals mechanisms governing adaptation to a humic-rich ecological niche.</title>
        <authorList>
            <person name="Morin E."/>
            <person name="Kohler A."/>
            <person name="Baker A.R."/>
            <person name="Foulongne-Oriol M."/>
            <person name="Lombard V."/>
            <person name="Nagy L.G."/>
            <person name="Ohm R.A."/>
            <person name="Patyshakuliyeva A."/>
            <person name="Brun A."/>
            <person name="Aerts A.L."/>
            <person name="Bailey A.M."/>
            <person name="Billette C."/>
            <person name="Coutinho P.M."/>
            <person name="Deakin G."/>
            <person name="Doddapaneni H."/>
            <person name="Floudas D."/>
            <person name="Grimwood J."/>
            <person name="Hilden K."/>
            <person name="Kuees U."/>
            <person name="LaButti K.M."/>
            <person name="Lapidus A."/>
            <person name="Lindquist E.A."/>
            <person name="Lucas S.M."/>
            <person name="Murat C."/>
            <person name="Riley R.W."/>
            <person name="Salamov A.A."/>
            <person name="Schmutz J."/>
            <person name="Subramanian V."/>
            <person name="Woesten H.A.B."/>
            <person name="Xu J."/>
            <person name="Eastwood D.C."/>
            <person name="Foster G.D."/>
            <person name="Sonnenberg A.S."/>
            <person name="Cullen D."/>
            <person name="de Vries R.P."/>
            <person name="Lundell T."/>
            <person name="Hibbett D.S."/>
            <person name="Henrissat B."/>
            <person name="Burton K.S."/>
            <person name="Kerrigan R.W."/>
            <person name="Challen M.P."/>
            <person name="Grigoriev I.V."/>
            <person name="Martin F."/>
        </authorList>
    </citation>
    <scope>NUCLEOTIDE SEQUENCE [LARGE SCALE GENOMIC DNA]</scope>
    <source>
        <strain evidence="2">JB137-S8 / ATCC MYA-4627 / FGSC 10392</strain>
    </source>
</reference>
<protein>
    <recommendedName>
        <fullName evidence="3">F-box domain-containing protein</fullName>
    </recommendedName>
</protein>
<name>K5X2S3_AGABU</name>
<evidence type="ECO:0000313" key="2">
    <source>
        <dbReference type="Proteomes" id="UP000008493"/>
    </source>
</evidence>
<evidence type="ECO:0008006" key="3">
    <source>
        <dbReference type="Google" id="ProtNLM"/>
    </source>
</evidence>
<proteinExistence type="predicted"/>